<reference evidence="1" key="1">
    <citation type="submission" date="2021-03" db="EMBL/GenBank/DDBJ databases">
        <title>Evolutionary priming and transition to the ectomycorrhizal habit in an iconic lineage of mushroom-forming fungi: is preadaptation a requirement?</title>
        <authorList>
            <consortium name="DOE Joint Genome Institute"/>
            <person name="Looney B.P."/>
            <person name="Miyauchi S."/>
            <person name="Morin E."/>
            <person name="Drula E."/>
            <person name="Courty P.E."/>
            <person name="Chicoki N."/>
            <person name="Fauchery L."/>
            <person name="Kohler A."/>
            <person name="Kuo A."/>
            <person name="LaButti K."/>
            <person name="Pangilinan J."/>
            <person name="Lipzen A."/>
            <person name="Riley R."/>
            <person name="Andreopoulos W."/>
            <person name="He G."/>
            <person name="Johnson J."/>
            <person name="Barry K.W."/>
            <person name="Grigoriev I.V."/>
            <person name="Nagy L."/>
            <person name="Hibbett D."/>
            <person name="Henrissat B."/>
            <person name="Matheny P.B."/>
            <person name="Labbe J."/>
            <person name="Martin A.F."/>
        </authorList>
    </citation>
    <scope>NUCLEOTIDE SEQUENCE</scope>
    <source>
        <strain evidence="1">BPL698</strain>
    </source>
</reference>
<comment type="caution">
    <text evidence="1">The sequence shown here is derived from an EMBL/GenBank/DDBJ whole genome shotgun (WGS) entry which is preliminary data.</text>
</comment>
<protein>
    <submittedName>
        <fullName evidence="1">NAD(P)-binding protein</fullName>
    </submittedName>
</protein>
<organism evidence="1 2">
    <name type="scientific">Russula earlei</name>
    <dbReference type="NCBI Taxonomy" id="71964"/>
    <lineage>
        <taxon>Eukaryota</taxon>
        <taxon>Fungi</taxon>
        <taxon>Dikarya</taxon>
        <taxon>Basidiomycota</taxon>
        <taxon>Agaricomycotina</taxon>
        <taxon>Agaricomycetes</taxon>
        <taxon>Russulales</taxon>
        <taxon>Russulaceae</taxon>
        <taxon>Russula</taxon>
    </lineage>
</organism>
<name>A0ACC0UBF0_9AGAM</name>
<keyword evidence="2" id="KW-1185">Reference proteome</keyword>
<gene>
    <name evidence="1" type="ORF">F5148DRAFT_829722</name>
</gene>
<proteinExistence type="predicted"/>
<evidence type="ECO:0000313" key="1">
    <source>
        <dbReference type="EMBL" id="KAI9508948.1"/>
    </source>
</evidence>
<dbReference type="EMBL" id="JAGFNK010000076">
    <property type="protein sequence ID" value="KAI9508948.1"/>
    <property type="molecule type" value="Genomic_DNA"/>
</dbReference>
<dbReference type="Proteomes" id="UP001207468">
    <property type="component" value="Unassembled WGS sequence"/>
</dbReference>
<evidence type="ECO:0000313" key="2">
    <source>
        <dbReference type="Proteomes" id="UP001207468"/>
    </source>
</evidence>
<sequence>MRVLILGGTGPSGILLIEEALSAKHVVVVYARNPQKLPEHLRTHPDVTIVKGELEDAESLDAALAGGTDAVLSALGPFLFRYPPGTPIAVGYRSVLAAMRRAGVRRLLALGTPSIADENDKASLVYSAMVAAVAFTARSAYKDIVAVGEVIRACDDMEWTIVRVPALKNDQNREVLVGYIGDGGAGDRYTLARLGFAVFMLQELEKGEWIKRAPLITSA</sequence>
<accession>A0ACC0UBF0</accession>